<dbReference type="Proteomes" id="UP001595900">
    <property type="component" value="Unassembled WGS sequence"/>
</dbReference>
<dbReference type="SUPFAM" id="SSF53850">
    <property type="entry name" value="Periplasmic binding protein-like II"/>
    <property type="match status" value="1"/>
</dbReference>
<organism evidence="1 2">
    <name type="scientific">Gryllotalpicola reticulitermitis</name>
    <dbReference type="NCBI Taxonomy" id="1184153"/>
    <lineage>
        <taxon>Bacteria</taxon>
        <taxon>Bacillati</taxon>
        <taxon>Actinomycetota</taxon>
        <taxon>Actinomycetes</taxon>
        <taxon>Micrococcales</taxon>
        <taxon>Microbacteriaceae</taxon>
        <taxon>Gryllotalpicola</taxon>
    </lineage>
</organism>
<sequence length="440" mass="45731">MAAVAALGIAGCTGSANSTTASGSATKGNLTWWGWSPDPTSATQYIKAFNQAYPNIHVTFKQLQISGYDAGLRPAIASSVGPDVFDVAPGGGIGSVSEYYQNAVDLSSSVKKALGSDWKSKVAPIGINSLTVKGKLAGLSIGSTFAGNLWINQAIFNKYGLKAPTTLAQWASVCSTLASHNQGCFVQGAGQVAFDQDTLQSIADSVKPGVWTAASEGKMKWNNPTIVQALTIWHEMFSDGIMNKGALGLQQYPDANNAFLSGKYAMVMMGTWYMQYGTTAGATAAVSAAGVANAKPFDMIAIPFPDVAGNGNTPSMYGDSDYGLSVNAKSKNQAAAETFVTWLTTSKAGQQVVANVLNDIPALNGVQPDWTSLQLVSKTDQQPNLEQLIKTTTTVTEPRLSSVSSQLAQAIGVAATSVAQGKASPQQAAATLQRTATSGD</sequence>
<dbReference type="InterPro" id="IPR050490">
    <property type="entry name" value="Bact_solute-bd_prot1"/>
</dbReference>
<reference evidence="2" key="1">
    <citation type="journal article" date="2019" name="Int. J. Syst. Evol. Microbiol.">
        <title>The Global Catalogue of Microorganisms (GCM) 10K type strain sequencing project: providing services to taxonomists for standard genome sequencing and annotation.</title>
        <authorList>
            <consortium name="The Broad Institute Genomics Platform"/>
            <consortium name="The Broad Institute Genome Sequencing Center for Infectious Disease"/>
            <person name="Wu L."/>
            <person name="Ma J."/>
        </authorList>
    </citation>
    <scope>NUCLEOTIDE SEQUENCE [LARGE SCALE GENOMIC DNA]</scope>
    <source>
        <strain evidence="2">CGMCC 1.10363</strain>
    </source>
</reference>
<comment type="caution">
    <text evidence="1">The sequence shown here is derived from an EMBL/GenBank/DDBJ whole genome shotgun (WGS) entry which is preliminary data.</text>
</comment>
<dbReference type="RefSeq" id="WP_390229581.1">
    <property type="nucleotide sequence ID" value="NZ_JBHSCN010000005.1"/>
</dbReference>
<evidence type="ECO:0000313" key="2">
    <source>
        <dbReference type="Proteomes" id="UP001595900"/>
    </source>
</evidence>
<dbReference type="Gene3D" id="3.40.190.10">
    <property type="entry name" value="Periplasmic binding protein-like II"/>
    <property type="match status" value="1"/>
</dbReference>
<gene>
    <name evidence="1" type="ORF">ACFOYW_07645</name>
</gene>
<dbReference type="InterPro" id="IPR006059">
    <property type="entry name" value="SBP"/>
</dbReference>
<keyword evidence="2" id="KW-1185">Reference proteome</keyword>
<dbReference type="Pfam" id="PF01547">
    <property type="entry name" value="SBP_bac_1"/>
    <property type="match status" value="1"/>
</dbReference>
<proteinExistence type="predicted"/>
<protein>
    <submittedName>
        <fullName evidence="1">ABC transporter substrate-binding protein</fullName>
    </submittedName>
</protein>
<dbReference type="PANTHER" id="PTHR43649">
    <property type="entry name" value="ARABINOSE-BINDING PROTEIN-RELATED"/>
    <property type="match status" value="1"/>
</dbReference>
<evidence type="ECO:0000313" key="1">
    <source>
        <dbReference type="EMBL" id="MFC4243244.1"/>
    </source>
</evidence>
<dbReference type="EMBL" id="JBHSCN010000005">
    <property type="protein sequence ID" value="MFC4243244.1"/>
    <property type="molecule type" value="Genomic_DNA"/>
</dbReference>
<accession>A0ABV8Q5Y7</accession>
<name>A0ABV8Q5Y7_9MICO</name>